<accession>A0A4R3HWI5</accession>
<keyword evidence="3" id="KW-1185">Reference proteome</keyword>
<keyword evidence="1" id="KW-0472">Membrane</keyword>
<reference evidence="2 3" key="1">
    <citation type="submission" date="2019-03" db="EMBL/GenBank/DDBJ databases">
        <title>Genomic Encyclopedia of Type Strains, Phase IV (KMG-IV): sequencing the most valuable type-strain genomes for metagenomic binning, comparative biology and taxonomic classification.</title>
        <authorList>
            <person name="Goeker M."/>
        </authorList>
    </citation>
    <scope>NUCLEOTIDE SEQUENCE [LARGE SCALE GENOMIC DNA]</scope>
    <source>
        <strain evidence="2 3">DSM 7445</strain>
    </source>
</reference>
<evidence type="ECO:0000313" key="2">
    <source>
        <dbReference type="EMBL" id="TCS37488.1"/>
    </source>
</evidence>
<keyword evidence="1" id="KW-1133">Transmembrane helix</keyword>
<name>A0A4R3HWI5_PAULE</name>
<evidence type="ECO:0000256" key="1">
    <source>
        <dbReference type="SAM" id="Phobius"/>
    </source>
</evidence>
<feature type="transmembrane region" description="Helical" evidence="1">
    <location>
        <begin position="362"/>
        <end position="381"/>
    </location>
</feature>
<protein>
    <recommendedName>
        <fullName evidence="4">Phage tail tape measure protein</fullName>
    </recommendedName>
</protein>
<keyword evidence="1" id="KW-0812">Transmembrane</keyword>
<dbReference type="OrthoDB" id="8019720at2"/>
<dbReference type="AlphaFoldDB" id="A0A4R3HWI5"/>
<dbReference type="Proteomes" id="UP000295382">
    <property type="component" value="Unassembled WGS sequence"/>
</dbReference>
<evidence type="ECO:0008006" key="4">
    <source>
        <dbReference type="Google" id="ProtNLM"/>
    </source>
</evidence>
<proteinExistence type="predicted"/>
<evidence type="ECO:0000313" key="3">
    <source>
        <dbReference type="Proteomes" id="UP000295382"/>
    </source>
</evidence>
<dbReference type="RefSeq" id="WP_132258425.1">
    <property type="nucleotide sequence ID" value="NZ_SLZQ01000004.1"/>
</dbReference>
<comment type="caution">
    <text evidence="2">The sequence shown here is derived from an EMBL/GenBank/DDBJ whole genome shotgun (WGS) entry which is preliminary data.</text>
</comment>
<sequence length="535" mass="55749">MTNRAEIVITALDKASAVINRIADRMDALGNKSNIGKAWERLGETAGMEKVSGALSKIGGNLQAIAGYGTVAAGAIAGVFSTAVNAVDDFGDSMANAGIKGKQLVEISALRDYLGQFGVSAEDSSAAMLKLTGNISSAVAGNKEAQAAFAATGISMDDLKKKTPTDVLMKMMDVFSQSDKSGAKLKVLQALAGKSSVKMAEGLSQGVEKFEEYKRQAKAALLTEKDFEDAGNAADSMTRITGLIGRAAQKMAAVAAPKLQAFLDKREAGLLELIPKLVDWMDRFVNSFDEKKVMEFFDNVGSVVSGVASVFKWFNDNTSTTTKVVAVLGVVFAPTIAALFSIGSVALPLVIAGMKALGAAALANPFVLVIAAIAAGVYLIYKNWGSIVEYFSGVWSRIKAVFEVNFFDGLIQLYLESWQALGNGIIGIIKSIPLIRDLDIVKNMSQLDFASKRAEEIAGKKSAGAAGSSPASSAPEQFGRGQTAAQLLAGGGKTEVGGRIKIELTGAPAKVTQLSSNNSAVPIDVSAGLYGVGGA</sequence>
<gene>
    <name evidence="2" type="ORF">EDC30_104292</name>
</gene>
<feature type="transmembrane region" description="Helical" evidence="1">
    <location>
        <begin position="324"/>
        <end position="350"/>
    </location>
</feature>
<organism evidence="2 3">
    <name type="scientific">Paucimonas lemoignei</name>
    <name type="common">Pseudomonas lemoignei</name>
    <dbReference type="NCBI Taxonomy" id="29443"/>
    <lineage>
        <taxon>Bacteria</taxon>
        <taxon>Pseudomonadati</taxon>
        <taxon>Pseudomonadota</taxon>
        <taxon>Betaproteobacteria</taxon>
        <taxon>Burkholderiales</taxon>
        <taxon>Burkholderiaceae</taxon>
        <taxon>Paucimonas</taxon>
    </lineage>
</organism>
<dbReference type="EMBL" id="SLZQ01000004">
    <property type="protein sequence ID" value="TCS37488.1"/>
    <property type="molecule type" value="Genomic_DNA"/>
</dbReference>